<sequence length="432" mass="48319">MESYPYAGLSEVPHLSLSYIHLLQNDTAEGVWFAPENQENVERDVIPKLLTALRDIRGDHVSGAKDLATKALAALTEIAENGARVVIDGEKLASAQEVDDISPSYFTERWWGFTRRVAWIICQYGRPSMGAAINSTLTNSLERHHLQLDNTERTPVISCETAVTRCLQILRHDLELRRSNQQMKLIVGHVREMIQRTIDENQIYDEEEPFVLNILTLSNSSTTANGLLAALSEKYQLAAGAKPTHIRMHVRLLESRPLCEGASFARRLQKMAQERNCADRLTMEIAADSAVAERAENIHIVVLGADRVTNSGDVLNKMGSFPAALCAKTVTNGQAKVVAIFEKDKIAKPGKMTKVDEDNDSSELTAAWSKVDQGLLDEYPTIKCRNLYFEWVPAKYIDYYVCDAGLWSAEEIDTESRKKAEIEEQVFEGFSA</sequence>
<keyword evidence="3" id="KW-0648">Protein biosynthesis</keyword>
<dbReference type="GO" id="GO:0046523">
    <property type="term" value="F:S-methyl-5-thioribose-1-phosphate isomerase activity"/>
    <property type="evidence" value="ECO:0007669"/>
    <property type="project" value="TreeGrafter"/>
</dbReference>
<dbReference type="SUPFAM" id="SSF100950">
    <property type="entry name" value="NagB/RpiA/CoA transferase-like"/>
    <property type="match status" value="1"/>
</dbReference>
<keyword evidence="4" id="KW-1185">Reference proteome</keyword>
<gene>
    <name evidence="3" type="ORF">AAP_02716</name>
</gene>
<dbReference type="InterPro" id="IPR037171">
    <property type="entry name" value="NagB/RpiA_transferase-like"/>
</dbReference>
<dbReference type="VEuPathDB" id="FungiDB:AAP_02716"/>
<dbReference type="GO" id="GO:0019509">
    <property type="term" value="P:L-methionine salvage from methylthioadenosine"/>
    <property type="evidence" value="ECO:0007669"/>
    <property type="project" value="TreeGrafter"/>
</dbReference>
<evidence type="ECO:0000256" key="2">
    <source>
        <dbReference type="RuleBase" id="RU003814"/>
    </source>
</evidence>
<proteinExistence type="inferred from homology"/>
<dbReference type="OrthoDB" id="206213at2759"/>
<dbReference type="Gene3D" id="3.40.50.10470">
    <property type="entry name" value="Translation initiation factor eif-2b, domain 2"/>
    <property type="match status" value="1"/>
</dbReference>
<dbReference type="GO" id="GO:0003743">
    <property type="term" value="F:translation initiation factor activity"/>
    <property type="evidence" value="ECO:0007669"/>
    <property type="project" value="UniProtKB-KW"/>
</dbReference>
<organism evidence="3 4">
    <name type="scientific">Ascosphaera apis ARSEF 7405</name>
    <dbReference type="NCBI Taxonomy" id="392613"/>
    <lineage>
        <taxon>Eukaryota</taxon>
        <taxon>Fungi</taxon>
        <taxon>Dikarya</taxon>
        <taxon>Ascomycota</taxon>
        <taxon>Pezizomycotina</taxon>
        <taxon>Eurotiomycetes</taxon>
        <taxon>Eurotiomycetidae</taxon>
        <taxon>Onygenales</taxon>
        <taxon>Ascosphaeraceae</taxon>
        <taxon>Ascosphaera</taxon>
    </lineage>
</organism>
<keyword evidence="3" id="KW-0396">Initiation factor</keyword>
<evidence type="ECO:0000313" key="4">
    <source>
        <dbReference type="Proteomes" id="UP000242877"/>
    </source>
</evidence>
<evidence type="ECO:0000256" key="1">
    <source>
        <dbReference type="ARBA" id="ARBA00007251"/>
    </source>
</evidence>
<dbReference type="InterPro" id="IPR042529">
    <property type="entry name" value="IF_2B-like_C"/>
</dbReference>
<dbReference type="InterPro" id="IPR000649">
    <property type="entry name" value="IF-2B-related"/>
</dbReference>
<dbReference type="Pfam" id="PF01008">
    <property type="entry name" value="IF-2B"/>
    <property type="match status" value="1"/>
</dbReference>
<protein>
    <submittedName>
        <fullName evidence="3">Initiation factor 2B-related protein</fullName>
    </submittedName>
</protein>
<dbReference type="EMBL" id="AZGZ01000010">
    <property type="protein sequence ID" value="KZZ92635.1"/>
    <property type="molecule type" value="Genomic_DNA"/>
</dbReference>
<reference evidence="3 4" key="1">
    <citation type="journal article" date="2016" name="Genome Biol. Evol.">
        <title>Divergent and convergent evolution of fungal pathogenicity.</title>
        <authorList>
            <person name="Shang Y."/>
            <person name="Xiao G."/>
            <person name="Zheng P."/>
            <person name="Cen K."/>
            <person name="Zhan S."/>
            <person name="Wang C."/>
        </authorList>
    </citation>
    <scope>NUCLEOTIDE SEQUENCE [LARGE SCALE GENOMIC DNA]</scope>
    <source>
        <strain evidence="3 4">ARSEF 7405</strain>
    </source>
</reference>
<evidence type="ECO:0000313" key="3">
    <source>
        <dbReference type="EMBL" id="KZZ92635.1"/>
    </source>
</evidence>
<comment type="caution">
    <text evidence="3">The sequence shown here is derived from an EMBL/GenBank/DDBJ whole genome shotgun (WGS) entry which is preliminary data.</text>
</comment>
<dbReference type="AlphaFoldDB" id="A0A167ZGM1"/>
<accession>A0A167ZGM1</accession>
<name>A0A167ZGM1_9EURO</name>
<dbReference type="PANTHER" id="PTHR43475">
    <property type="entry name" value="METHYLTHIORIBOSE-1-PHOSPHATE ISOMERASE"/>
    <property type="match status" value="1"/>
</dbReference>
<dbReference type="PANTHER" id="PTHR43475:SF3">
    <property type="entry name" value="TRANSLATION INITIATION FACTOR EIF-2B SUBUNIT FAMILY PROTEIN (AFU_ORTHOLOGUE AFUA_2G14290)"/>
    <property type="match status" value="1"/>
</dbReference>
<comment type="similarity">
    <text evidence="1 2">Belongs to the eIF-2B alpha/beta/delta subunits family.</text>
</comment>
<dbReference type="Proteomes" id="UP000242877">
    <property type="component" value="Unassembled WGS sequence"/>
</dbReference>